<dbReference type="STRING" id="10195.A0A3M7QZ87"/>
<gene>
    <name evidence="7" type="ORF">BpHYR1_026199</name>
</gene>
<evidence type="ECO:0000256" key="5">
    <source>
        <dbReference type="SAM" id="Coils"/>
    </source>
</evidence>
<dbReference type="GO" id="GO:0043014">
    <property type="term" value="F:alpha-tubulin binding"/>
    <property type="evidence" value="ECO:0007669"/>
    <property type="project" value="InterPro"/>
</dbReference>
<dbReference type="PROSITE" id="PS00845">
    <property type="entry name" value="CAP_GLY_1"/>
    <property type="match status" value="1"/>
</dbReference>
<evidence type="ECO:0000256" key="4">
    <source>
        <dbReference type="ARBA" id="ARBA00025779"/>
    </source>
</evidence>
<dbReference type="GO" id="GO:0005634">
    <property type="term" value="C:nucleus"/>
    <property type="evidence" value="ECO:0007669"/>
    <property type="project" value="TreeGrafter"/>
</dbReference>
<dbReference type="GO" id="GO:0005829">
    <property type="term" value="C:cytosol"/>
    <property type="evidence" value="ECO:0007669"/>
    <property type="project" value="UniProtKB-ARBA"/>
</dbReference>
<dbReference type="GO" id="GO:0005938">
    <property type="term" value="C:cell cortex"/>
    <property type="evidence" value="ECO:0007669"/>
    <property type="project" value="TreeGrafter"/>
</dbReference>
<evidence type="ECO:0000256" key="3">
    <source>
        <dbReference type="ARBA" id="ARBA00023186"/>
    </source>
</evidence>
<dbReference type="AlphaFoldDB" id="A0A3M7QZ87"/>
<keyword evidence="8" id="KW-1185">Reference proteome</keyword>
<dbReference type="SMART" id="SM01052">
    <property type="entry name" value="CAP_GLY"/>
    <property type="match status" value="1"/>
</dbReference>
<dbReference type="FunFam" id="2.30.30.190:FF:000013">
    <property type="entry name" value="Tubulin-folding cofactor B"/>
    <property type="match status" value="1"/>
</dbReference>
<reference evidence="7 8" key="1">
    <citation type="journal article" date="2018" name="Sci. Rep.">
        <title>Genomic signatures of local adaptation to the degree of environmental predictability in rotifers.</title>
        <authorList>
            <person name="Franch-Gras L."/>
            <person name="Hahn C."/>
            <person name="Garcia-Roger E.M."/>
            <person name="Carmona M.J."/>
            <person name="Serra M."/>
            <person name="Gomez A."/>
        </authorList>
    </citation>
    <scope>NUCLEOTIDE SEQUENCE [LARGE SCALE GENOMIC DNA]</scope>
    <source>
        <strain evidence="7">HYR1</strain>
    </source>
</reference>
<comment type="subcellular location">
    <subcellularLocation>
        <location evidence="1">Cytoplasm</location>
    </subcellularLocation>
</comment>
<dbReference type="Pfam" id="PF01302">
    <property type="entry name" value="CAP_GLY"/>
    <property type="match status" value="1"/>
</dbReference>
<dbReference type="Pfam" id="PF14560">
    <property type="entry name" value="Ubiquitin_2"/>
    <property type="match status" value="1"/>
</dbReference>
<evidence type="ECO:0000256" key="2">
    <source>
        <dbReference type="ARBA" id="ARBA00022490"/>
    </source>
</evidence>
<proteinExistence type="inferred from homology"/>
<dbReference type="InterPro" id="IPR000626">
    <property type="entry name" value="Ubiquitin-like_dom"/>
</dbReference>
<dbReference type="InterPro" id="IPR000938">
    <property type="entry name" value="CAP-Gly_domain"/>
</dbReference>
<dbReference type="InterPro" id="IPR036859">
    <property type="entry name" value="CAP-Gly_dom_sf"/>
</dbReference>
<keyword evidence="3" id="KW-0143">Chaperone</keyword>
<evidence type="ECO:0000259" key="6">
    <source>
        <dbReference type="PROSITE" id="PS50245"/>
    </source>
</evidence>
<dbReference type="InterPro" id="IPR045172">
    <property type="entry name" value="TBCB_Ubl"/>
</dbReference>
<evidence type="ECO:0000256" key="1">
    <source>
        <dbReference type="ARBA" id="ARBA00004496"/>
    </source>
</evidence>
<dbReference type="GO" id="GO:0051010">
    <property type="term" value="F:microtubule plus-end binding"/>
    <property type="evidence" value="ECO:0007669"/>
    <property type="project" value="TreeGrafter"/>
</dbReference>
<evidence type="ECO:0000313" key="8">
    <source>
        <dbReference type="Proteomes" id="UP000276133"/>
    </source>
</evidence>
<dbReference type="GO" id="GO:0007021">
    <property type="term" value="P:tubulin complex assembly"/>
    <property type="evidence" value="ECO:0007669"/>
    <property type="project" value="InterPro"/>
</dbReference>
<dbReference type="InterPro" id="IPR029071">
    <property type="entry name" value="Ubiquitin-like_domsf"/>
</dbReference>
<dbReference type="GO" id="GO:0031122">
    <property type="term" value="P:cytoplasmic microtubule organization"/>
    <property type="evidence" value="ECO:0007669"/>
    <property type="project" value="TreeGrafter"/>
</dbReference>
<dbReference type="EMBL" id="REGN01004654">
    <property type="protein sequence ID" value="RNA16662.1"/>
    <property type="molecule type" value="Genomic_DNA"/>
</dbReference>
<dbReference type="Gene3D" id="3.10.20.90">
    <property type="entry name" value="Phosphatidylinositol 3-kinase Catalytic Subunit, Chain A, domain 1"/>
    <property type="match status" value="1"/>
</dbReference>
<dbReference type="SUPFAM" id="SSF54236">
    <property type="entry name" value="Ubiquitin-like"/>
    <property type="match status" value="1"/>
</dbReference>
<feature type="domain" description="CAP-Gly" evidence="6">
    <location>
        <begin position="188"/>
        <end position="230"/>
    </location>
</feature>
<sequence>MTEYQVITQSYVNLTTVSEGREFGVEKRYPKDIKIVDLKNKLEMMTGFVASGMTLRLLNKQKEFLCEMTDDDRMLGYYPCEDGFFIEVKGSNTVMGVPIGEIDPTVKKFELTEEEYAKKRGTVKEFKQKMKLGQYSNQHSEVLAQKEKQAKEKLENEKKLIDAMAVGSRCKVSVVGHPTRLGTVMYTGELGGKPGYFVGVKYDEPLGKNDGSVDGKRYFECAPNYGGFVKPENIEVGDFPEEDLDEL</sequence>
<organism evidence="7 8">
    <name type="scientific">Brachionus plicatilis</name>
    <name type="common">Marine rotifer</name>
    <name type="synonym">Brachionus muelleri</name>
    <dbReference type="NCBI Taxonomy" id="10195"/>
    <lineage>
        <taxon>Eukaryota</taxon>
        <taxon>Metazoa</taxon>
        <taxon>Spiralia</taxon>
        <taxon>Gnathifera</taxon>
        <taxon>Rotifera</taxon>
        <taxon>Eurotatoria</taxon>
        <taxon>Monogononta</taxon>
        <taxon>Pseudotrocha</taxon>
        <taxon>Ploima</taxon>
        <taxon>Brachionidae</taxon>
        <taxon>Brachionus</taxon>
    </lineage>
</organism>
<comment type="similarity">
    <text evidence="4">Belongs to the TBCB family.</text>
</comment>
<keyword evidence="2" id="KW-0963">Cytoplasm</keyword>
<dbReference type="Gene3D" id="2.30.30.190">
    <property type="entry name" value="CAP Gly-rich-like domain"/>
    <property type="match status" value="1"/>
</dbReference>
<name>A0A3M7QZ87_BRAPC</name>
<dbReference type="PANTHER" id="PTHR18916">
    <property type="entry name" value="DYNACTIN 1-RELATED MICROTUBULE-BINDING"/>
    <property type="match status" value="1"/>
</dbReference>
<dbReference type="GO" id="GO:0007023">
    <property type="term" value="P:post-chaperonin tubulin folding pathway"/>
    <property type="evidence" value="ECO:0007669"/>
    <property type="project" value="InterPro"/>
</dbReference>
<dbReference type="SUPFAM" id="SSF74924">
    <property type="entry name" value="Cap-Gly domain"/>
    <property type="match status" value="1"/>
</dbReference>
<dbReference type="OrthoDB" id="5295208at2759"/>
<keyword evidence="5" id="KW-0175">Coiled coil</keyword>
<dbReference type="Proteomes" id="UP000276133">
    <property type="component" value="Unassembled WGS sequence"/>
</dbReference>
<dbReference type="GO" id="GO:0035371">
    <property type="term" value="C:microtubule plus-end"/>
    <property type="evidence" value="ECO:0007669"/>
    <property type="project" value="TreeGrafter"/>
</dbReference>
<accession>A0A3M7QZ87</accession>
<dbReference type="PROSITE" id="PS50245">
    <property type="entry name" value="CAP_GLY_2"/>
    <property type="match status" value="1"/>
</dbReference>
<dbReference type="CDD" id="cd01789">
    <property type="entry name" value="Ubl_TBCB"/>
    <property type="match status" value="1"/>
</dbReference>
<feature type="coiled-coil region" evidence="5">
    <location>
        <begin position="137"/>
        <end position="164"/>
    </location>
</feature>
<comment type="caution">
    <text evidence="7">The sequence shown here is derived from an EMBL/GenBank/DDBJ whole genome shotgun (WGS) entry which is preliminary data.</text>
</comment>
<protein>
    <submittedName>
        <fullName evidence="7">Tubulin-folding cofactor B</fullName>
    </submittedName>
</protein>
<dbReference type="PANTHER" id="PTHR18916:SF85">
    <property type="entry name" value="TUBULIN-FOLDING COFACTOR B"/>
    <property type="match status" value="1"/>
</dbReference>
<evidence type="ECO:0000313" key="7">
    <source>
        <dbReference type="EMBL" id="RNA16662.1"/>
    </source>
</evidence>